<dbReference type="Gene3D" id="1.10.132.60">
    <property type="entry name" value="DNA polymerase family B, C-terminal domain"/>
    <property type="match status" value="1"/>
</dbReference>
<evidence type="ECO:0000313" key="6">
    <source>
        <dbReference type="EMBL" id="VEL23656.1"/>
    </source>
</evidence>
<dbReference type="SUPFAM" id="SSF56672">
    <property type="entry name" value="DNA/RNA polymerases"/>
    <property type="match status" value="1"/>
</dbReference>
<dbReference type="Proteomes" id="UP000784294">
    <property type="component" value="Unassembled WGS sequence"/>
</dbReference>
<gene>
    <name evidence="6" type="ORF">PXEA_LOCUS17096</name>
</gene>
<dbReference type="GO" id="GO:0045004">
    <property type="term" value="P:DNA replication proofreading"/>
    <property type="evidence" value="ECO:0007669"/>
    <property type="project" value="TreeGrafter"/>
</dbReference>
<name>A0A3S5AM84_9PLAT</name>
<dbReference type="PANTHER" id="PTHR10322:SF23">
    <property type="entry name" value="DNA POLYMERASE DELTA CATALYTIC SUBUNIT"/>
    <property type="match status" value="1"/>
</dbReference>
<dbReference type="GO" id="GO:0008296">
    <property type="term" value="F:3'-5'-DNA exonuclease activity"/>
    <property type="evidence" value="ECO:0007669"/>
    <property type="project" value="TreeGrafter"/>
</dbReference>
<dbReference type="EC" id="2.7.7.7" evidence="1"/>
<dbReference type="InterPro" id="IPR050240">
    <property type="entry name" value="DNA_pol_type-B"/>
</dbReference>
<keyword evidence="2" id="KW-0808">Transferase</keyword>
<dbReference type="GO" id="GO:0006297">
    <property type="term" value="P:nucleotide-excision repair, DNA gap filling"/>
    <property type="evidence" value="ECO:0007669"/>
    <property type="project" value="TreeGrafter"/>
</dbReference>
<dbReference type="GO" id="GO:0003677">
    <property type="term" value="F:DNA binding"/>
    <property type="evidence" value="ECO:0007669"/>
    <property type="project" value="InterPro"/>
</dbReference>
<dbReference type="PANTHER" id="PTHR10322">
    <property type="entry name" value="DNA POLYMERASE CATALYTIC SUBUNIT"/>
    <property type="match status" value="1"/>
</dbReference>
<evidence type="ECO:0000256" key="1">
    <source>
        <dbReference type="ARBA" id="ARBA00012417"/>
    </source>
</evidence>
<keyword evidence="3" id="KW-0548">Nucleotidyltransferase</keyword>
<sequence length="136" mass="15105">MLCNRIDISQLVISKELTKTDEEYTGKQAHVELAHKMRRRDPGSAPQLGDRVPYVITAVGSKGTAVYAKAEDPLYVLTHSVPIDTKYYLENQLANPLLRIFEPILGESKARSTLLSESHSTVCLHSSYHLSANPKA</sequence>
<comment type="caution">
    <text evidence="6">The sequence shown here is derived from an EMBL/GenBank/DDBJ whole genome shotgun (WGS) entry which is preliminary data.</text>
</comment>
<dbReference type="EMBL" id="CAAALY010063125">
    <property type="protein sequence ID" value="VEL23656.1"/>
    <property type="molecule type" value="Genomic_DNA"/>
</dbReference>
<reference evidence="6" key="1">
    <citation type="submission" date="2018-11" db="EMBL/GenBank/DDBJ databases">
        <authorList>
            <consortium name="Pathogen Informatics"/>
        </authorList>
    </citation>
    <scope>NUCLEOTIDE SEQUENCE</scope>
</reference>
<dbReference type="OrthoDB" id="2414538at2759"/>
<dbReference type="GO" id="GO:0043625">
    <property type="term" value="C:delta DNA polymerase complex"/>
    <property type="evidence" value="ECO:0007669"/>
    <property type="project" value="TreeGrafter"/>
</dbReference>
<accession>A0A3S5AM84</accession>
<organism evidence="6 7">
    <name type="scientific">Protopolystoma xenopodis</name>
    <dbReference type="NCBI Taxonomy" id="117903"/>
    <lineage>
        <taxon>Eukaryota</taxon>
        <taxon>Metazoa</taxon>
        <taxon>Spiralia</taxon>
        <taxon>Lophotrochozoa</taxon>
        <taxon>Platyhelminthes</taxon>
        <taxon>Monogenea</taxon>
        <taxon>Polyopisthocotylea</taxon>
        <taxon>Polystomatidea</taxon>
        <taxon>Polystomatidae</taxon>
        <taxon>Protopolystoma</taxon>
    </lineage>
</organism>
<keyword evidence="7" id="KW-1185">Reference proteome</keyword>
<protein>
    <recommendedName>
        <fullName evidence="1">DNA-directed DNA polymerase</fullName>
        <ecNumber evidence="1">2.7.7.7</ecNumber>
    </recommendedName>
</protein>
<evidence type="ECO:0000256" key="3">
    <source>
        <dbReference type="ARBA" id="ARBA00022695"/>
    </source>
</evidence>
<evidence type="ECO:0000256" key="4">
    <source>
        <dbReference type="ARBA" id="ARBA00022932"/>
    </source>
</evidence>
<dbReference type="AlphaFoldDB" id="A0A3S5AM84"/>
<dbReference type="Pfam" id="PF00136">
    <property type="entry name" value="DNA_pol_B"/>
    <property type="match status" value="1"/>
</dbReference>
<feature type="domain" description="DNA-directed DNA polymerase family B multifunctional" evidence="5">
    <location>
        <begin position="1"/>
        <end position="104"/>
    </location>
</feature>
<proteinExistence type="predicted"/>
<dbReference type="InterPro" id="IPR042087">
    <property type="entry name" value="DNA_pol_B_thumb"/>
</dbReference>
<dbReference type="GO" id="GO:0006287">
    <property type="term" value="P:base-excision repair, gap-filling"/>
    <property type="evidence" value="ECO:0007669"/>
    <property type="project" value="TreeGrafter"/>
</dbReference>
<dbReference type="InterPro" id="IPR006134">
    <property type="entry name" value="DNA-dir_DNA_pol_B_multi_dom"/>
</dbReference>
<dbReference type="GO" id="GO:0000166">
    <property type="term" value="F:nucleotide binding"/>
    <property type="evidence" value="ECO:0007669"/>
    <property type="project" value="InterPro"/>
</dbReference>
<evidence type="ECO:0000313" key="7">
    <source>
        <dbReference type="Proteomes" id="UP000784294"/>
    </source>
</evidence>
<dbReference type="GO" id="GO:0003887">
    <property type="term" value="F:DNA-directed DNA polymerase activity"/>
    <property type="evidence" value="ECO:0007669"/>
    <property type="project" value="UniProtKB-KW"/>
</dbReference>
<evidence type="ECO:0000256" key="2">
    <source>
        <dbReference type="ARBA" id="ARBA00022679"/>
    </source>
</evidence>
<evidence type="ECO:0000259" key="5">
    <source>
        <dbReference type="Pfam" id="PF00136"/>
    </source>
</evidence>
<dbReference type="InterPro" id="IPR043502">
    <property type="entry name" value="DNA/RNA_pol_sf"/>
</dbReference>
<keyword evidence="4" id="KW-0239">DNA-directed DNA polymerase</keyword>